<keyword evidence="3" id="KW-1185">Reference proteome</keyword>
<dbReference type="Proteomes" id="UP001066276">
    <property type="component" value="Chromosome 8"/>
</dbReference>
<protein>
    <submittedName>
        <fullName evidence="2">Uncharacterized protein</fullName>
    </submittedName>
</protein>
<proteinExistence type="predicted"/>
<name>A0AAV7P0H8_PLEWA</name>
<sequence length="115" mass="11984">MLLPHAPPVSAQAPALSRPRGQPRTNHSFLSHRCCTGTSTTPPSHQRHGLRFRGTDAAPRGDQPAVVAPLPTRPQAQAPPILSTSRLCRGGSHSATLVRDKGSQPAATAPPPASP</sequence>
<evidence type="ECO:0000313" key="3">
    <source>
        <dbReference type="Proteomes" id="UP001066276"/>
    </source>
</evidence>
<comment type="caution">
    <text evidence="2">The sequence shown here is derived from an EMBL/GenBank/DDBJ whole genome shotgun (WGS) entry which is preliminary data.</text>
</comment>
<gene>
    <name evidence="2" type="ORF">NDU88_006814</name>
</gene>
<feature type="region of interest" description="Disordered" evidence="1">
    <location>
        <begin position="1"/>
        <end position="115"/>
    </location>
</feature>
<dbReference type="AlphaFoldDB" id="A0AAV7P0H8"/>
<dbReference type="EMBL" id="JANPWB010000012">
    <property type="protein sequence ID" value="KAJ1118625.1"/>
    <property type="molecule type" value="Genomic_DNA"/>
</dbReference>
<reference evidence="2" key="1">
    <citation type="journal article" date="2022" name="bioRxiv">
        <title>Sequencing and chromosome-scale assembly of the giantPleurodeles waltlgenome.</title>
        <authorList>
            <person name="Brown T."/>
            <person name="Elewa A."/>
            <person name="Iarovenko S."/>
            <person name="Subramanian E."/>
            <person name="Araus A.J."/>
            <person name="Petzold A."/>
            <person name="Susuki M."/>
            <person name="Suzuki K.-i.T."/>
            <person name="Hayashi T."/>
            <person name="Toyoda A."/>
            <person name="Oliveira C."/>
            <person name="Osipova E."/>
            <person name="Leigh N.D."/>
            <person name="Simon A."/>
            <person name="Yun M.H."/>
        </authorList>
    </citation>
    <scope>NUCLEOTIDE SEQUENCE</scope>
    <source>
        <strain evidence="2">20211129_DDA</strain>
        <tissue evidence="2">Liver</tissue>
    </source>
</reference>
<accession>A0AAV7P0H8</accession>
<organism evidence="2 3">
    <name type="scientific">Pleurodeles waltl</name>
    <name type="common">Iberian ribbed newt</name>
    <dbReference type="NCBI Taxonomy" id="8319"/>
    <lineage>
        <taxon>Eukaryota</taxon>
        <taxon>Metazoa</taxon>
        <taxon>Chordata</taxon>
        <taxon>Craniata</taxon>
        <taxon>Vertebrata</taxon>
        <taxon>Euteleostomi</taxon>
        <taxon>Amphibia</taxon>
        <taxon>Batrachia</taxon>
        <taxon>Caudata</taxon>
        <taxon>Salamandroidea</taxon>
        <taxon>Salamandridae</taxon>
        <taxon>Pleurodelinae</taxon>
        <taxon>Pleurodeles</taxon>
    </lineage>
</organism>
<evidence type="ECO:0000313" key="2">
    <source>
        <dbReference type="EMBL" id="KAJ1118625.1"/>
    </source>
</evidence>
<evidence type="ECO:0000256" key="1">
    <source>
        <dbReference type="SAM" id="MobiDB-lite"/>
    </source>
</evidence>